<feature type="transmembrane region" description="Helical" evidence="7">
    <location>
        <begin position="320"/>
        <end position="338"/>
    </location>
</feature>
<evidence type="ECO:0000256" key="5">
    <source>
        <dbReference type="ARBA" id="ARBA00023136"/>
    </source>
</evidence>
<dbReference type="Gene3D" id="1.20.1250.20">
    <property type="entry name" value="MFS general substrate transporter like domains"/>
    <property type="match status" value="1"/>
</dbReference>
<dbReference type="Gene3D" id="1.20.1720.10">
    <property type="entry name" value="Multidrug resistance protein D"/>
    <property type="match status" value="1"/>
</dbReference>
<feature type="transmembrane region" description="Helical" evidence="7">
    <location>
        <begin position="403"/>
        <end position="427"/>
    </location>
</feature>
<keyword evidence="2" id="KW-0813">Transport</keyword>
<evidence type="ECO:0000256" key="7">
    <source>
        <dbReference type="SAM" id="Phobius"/>
    </source>
</evidence>
<evidence type="ECO:0000256" key="4">
    <source>
        <dbReference type="ARBA" id="ARBA00022989"/>
    </source>
</evidence>
<name>A0A2X0MJK0_9BASI</name>
<feature type="compositionally biased region" description="Basic and acidic residues" evidence="6">
    <location>
        <begin position="49"/>
        <end position="71"/>
    </location>
</feature>
<feature type="compositionally biased region" description="Polar residues" evidence="6">
    <location>
        <begin position="15"/>
        <end position="33"/>
    </location>
</feature>
<feature type="transmembrane region" description="Helical" evidence="7">
    <location>
        <begin position="198"/>
        <end position="219"/>
    </location>
</feature>
<feature type="transmembrane region" description="Helical" evidence="7">
    <location>
        <begin position="550"/>
        <end position="574"/>
    </location>
</feature>
<feature type="transmembrane region" description="Helical" evidence="7">
    <location>
        <begin position="138"/>
        <end position="156"/>
    </location>
</feature>
<dbReference type="InterPro" id="IPR036259">
    <property type="entry name" value="MFS_trans_sf"/>
</dbReference>
<dbReference type="EMBL" id="FMWP01000052">
    <property type="protein sequence ID" value="SCZ94420.1"/>
    <property type="molecule type" value="Genomic_DNA"/>
</dbReference>
<reference evidence="10" key="1">
    <citation type="submission" date="2016-10" db="EMBL/GenBank/DDBJ databases">
        <authorList>
            <person name="Jeantristanb JTB J.-T."/>
            <person name="Ricardo R."/>
        </authorList>
    </citation>
    <scope>NUCLEOTIDE SEQUENCE [LARGE SCALE GENOMIC DNA]</scope>
</reference>
<dbReference type="PANTHER" id="PTHR42718">
    <property type="entry name" value="MAJOR FACILITATOR SUPERFAMILY MULTIDRUG TRANSPORTER MFSC"/>
    <property type="match status" value="1"/>
</dbReference>
<dbReference type="Proteomes" id="UP000249723">
    <property type="component" value="Unassembled WGS sequence"/>
</dbReference>
<accession>A0A2X0MJK0</accession>
<organism evidence="9 10">
    <name type="scientific">Microbotryum saponariae</name>
    <dbReference type="NCBI Taxonomy" id="289078"/>
    <lineage>
        <taxon>Eukaryota</taxon>
        <taxon>Fungi</taxon>
        <taxon>Dikarya</taxon>
        <taxon>Basidiomycota</taxon>
        <taxon>Pucciniomycotina</taxon>
        <taxon>Microbotryomycetes</taxon>
        <taxon>Microbotryales</taxon>
        <taxon>Microbotryaceae</taxon>
        <taxon>Microbotryum</taxon>
    </lineage>
</organism>
<comment type="subcellular location">
    <subcellularLocation>
        <location evidence="1">Membrane</location>
        <topology evidence="1">Multi-pass membrane protein</topology>
    </subcellularLocation>
</comment>
<dbReference type="SUPFAM" id="SSF103473">
    <property type="entry name" value="MFS general substrate transporter"/>
    <property type="match status" value="2"/>
</dbReference>
<dbReference type="InterPro" id="IPR020846">
    <property type="entry name" value="MFS_dom"/>
</dbReference>
<dbReference type="STRING" id="289078.A0A2X0MJK0"/>
<evidence type="ECO:0000256" key="1">
    <source>
        <dbReference type="ARBA" id="ARBA00004141"/>
    </source>
</evidence>
<dbReference type="PROSITE" id="PS50850">
    <property type="entry name" value="MFS"/>
    <property type="match status" value="1"/>
</dbReference>
<protein>
    <submittedName>
        <fullName evidence="9">BZ3500_MvSof-1268-A1-R1_Chr12-2g03887 protein</fullName>
    </submittedName>
</protein>
<feature type="region of interest" description="Disordered" evidence="6">
    <location>
        <begin position="1"/>
        <end position="73"/>
    </location>
</feature>
<keyword evidence="3 7" id="KW-0812">Transmembrane</keyword>
<dbReference type="GO" id="GO:0016020">
    <property type="term" value="C:membrane"/>
    <property type="evidence" value="ECO:0007669"/>
    <property type="project" value="UniProtKB-SubCell"/>
</dbReference>
<feature type="domain" description="Major facilitator superfamily (MFS) profile" evidence="8">
    <location>
        <begin position="85"/>
        <end position="574"/>
    </location>
</feature>
<feature type="transmembrane region" description="Helical" evidence="7">
    <location>
        <begin position="497"/>
        <end position="519"/>
    </location>
</feature>
<evidence type="ECO:0000313" key="9">
    <source>
        <dbReference type="EMBL" id="SCZ94420.1"/>
    </source>
</evidence>
<feature type="transmembrane region" description="Helical" evidence="7">
    <location>
        <begin position="83"/>
        <end position="105"/>
    </location>
</feature>
<feature type="transmembrane region" description="Helical" evidence="7">
    <location>
        <begin position="231"/>
        <end position="253"/>
    </location>
</feature>
<feature type="transmembrane region" description="Helical" evidence="7">
    <location>
        <begin position="434"/>
        <end position="452"/>
    </location>
</feature>
<sequence>MIDDEKRIPEAAPTANPSDRTPAMQTDGNSKAPSTVVDLDDSEPMTTSEIKHDRSAEKVGVDDDAEGKEAEGNFPHLTTTAQVMLVFFLTLAMVLNVGPSAAWGVEIQFLRRGAKAIQAVVLSLEAIGRDLTIEVVNYQWLTSAYSLAFGAVLLLFGRLADIHGPKLIFQFGMAFFAAFSIGVALAPSQVAMGIFRAMQGVGMGAAIPSALGILGASFAPGQAKSTAFATFSAGAPLGGSLGCVLGGFMTQYASWRTTFYVSAGLGVIVIAGAQYFVPRDPPRNMELTVDWIGAALITIGLTLFTFALADGSGVGWNTPYIPIMFVVGLLTLVAFWFWERHLEFRTEKQPLMLTALWFQGRFACVQLIGALGWCAFSSFMFFATEWFQNLQGLTPLQATVRFLPSPVTGLILNCPGVRSHMIVAVLASRIGAQWLIGIGTLGTGIAPLLYAVQKLHATYWAFQFPAMILCVLGADFIFACSILYVSKVAGPGQQSLAAGLFNLSTQLGTAIGLAIATIVQSKVVDKKVANVIVSTNSTVPPFAVEAGLRAAFWTCAAFSFAGSVVVALCLRGIGKVGTRTKKVKAEEEAAQNMYTILKIHSGDHGIVLLGHAFWPRGQGVWTSIGAGDHRVVCPPGETPSEFEHQLFLGELHKLFDHQRQALL</sequence>
<keyword evidence="5 7" id="KW-0472">Membrane</keyword>
<evidence type="ECO:0000313" key="10">
    <source>
        <dbReference type="Proteomes" id="UP000249723"/>
    </source>
</evidence>
<dbReference type="OrthoDB" id="5086884at2759"/>
<dbReference type="Pfam" id="PF07690">
    <property type="entry name" value="MFS_1"/>
    <property type="match status" value="2"/>
</dbReference>
<evidence type="ECO:0000256" key="2">
    <source>
        <dbReference type="ARBA" id="ARBA00022448"/>
    </source>
</evidence>
<evidence type="ECO:0000256" key="3">
    <source>
        <dbReference type="ARBA" id="ARBA00022692"/>
    </source>
</evidence>
<feature type="transmembrane region" description="Helical" evidence="7">
    <location>
        <begin position="358"/>
        <end position="383"/>
    </location>
</feature>
<evidence type="ECO:0000256" key="6">
    <source>
        <dbReference type="SAM" id="MobiDB-lite"/>
    </source>
</evidence>
<dbReference type="InterPro" id="IPR011701">
    <property type="entry name" value="MFS"/>
</dbReference>
<feature type="transmembrane region" description="Helical" evidence="7">
    <location>
        <begin position="259"/>
        <end position="277"/>
    </location>
</feature>
<feature type="transmembrane region" description="Helical" evidence="7">
    <location>
        <begin position="168"/>
        <end position="186"/>
    </location>
</feature>
<dbReference type="GO" id="GO:0022857">
    <property type="term" value="F:transmembrane transporter activity"/>
    <property type="evidence" value="ECO:0007669"/>
    <property type="project" value="InterPro"/>
</dbReference>
<feature type="transmembrane region" description="Helical" evidence="7">
    <location>
        <begin position="289"/>
        <end position="308"/>
    </location>
</feature>
<dbReference type="PANTHER" id="PTHR42718:SF9">
    <property type="entry name" value="MAJOR FACILITATOR SUPERFAMILY MULTIDRUG TRANSPORTER MFSC"/>
    <property type="match status" value="1"/>
</dbReference>
<feature type="transmembrane region" description="Helical" evidence="7">
    <location>
        <begin position="464"/>
        <end position="485"/>
    </location>
</feature>
<evidence type="ECO:0000259" key="8">
    <source>
        <dbReference type="PROSITE" id="PS50850"/>
    </source>
</evidence>
<proteinExistence type="predicted"/>
<keyword evidence="10" id="KW-1185">Reference proteome</keyword>
<keyword evidence="4 7" id="KW-1133">Transmembrane helix</keyword>
<dbReference type="AlphaFoldDB" id="A0A2X0MJK0"/>
<gene>
    <name evidence="9" type="ORF">BZ3500_MVSOF-1268-A1-R1_CHR12-2G03887</name>
</gene>